<evidence type="ECO:0000313" key="4">
    <source>
        <dbReference type="Proteomes" id="UP000285961"/>
    </source>
</evidence>
<accession>A0A419EWI2</accession>
<gene>
    <name evidence="3" type="ORF">C4532_11750</name>
</gene>
<dbReference type="InterPro" id="IPR015942">
    <property type="entry name" value="Asp/Glu/hydantoin_racemase"/>
</dbReference>
<dbReference type="Proteomes" id="UP000285961">
    <property type="component" value="Unassembled WGS sequence"/>
</dbReference>
<sequence>MHKKIGILGGLSPESTVTYYEYITRKYTERFGDYSYPEVIIYSVTFQNYVNWGDSGEWNKITEDMVKVARALERAGADFGIIATNTMHLVFDEVQASVRIPFLHIADATAEAIKARGSSKVGLLGTKFTMTKPFYRERLAAKGISVVVPDAPDMDEVNRVIYEELVRGRLLDSSRKKFVEVISRLGEMGADGVILGCTEIPLLVSQTDSPLTLFDTTSIHAQKALDVAVSGRYPDCGK</sequence>
<reference evidence="3 4" key="1">
    <citation type="journal article" date="2017" name="ISME J.">
        <title>Energy and carbon metabolisms in a deep terrestrial subsurface fluid microbial community.</title>
        <authorList>
            <person name="Momper L."/>
            <person name="Jungbluth S.P."/>
            <person name="Lee M.D."/>
            <person name="Amend J.P."/>
        </authorList>
    </citation>
    <scope>NUCLEOTIDE SEQUENCE [LARGE SCALE GENOMIC DNA]</scope>
    <source>
        <strain evidence="3">SURF_17</strain>
    </source>
</reference>
<dbReference type="InterPro" id="IPR004380">
    <property type="entry name" value="Asp_race"/>
</dbReference>
<name>A0A419EWI2_9BACT</name>
<dbReference type="PANTHER" id="PTHR21198:SF7">
    <property type="entry name" value="ASPARTATE-GLUTAMATE RACEMASE FAMILY"/>
    <property type="match status" value="1"/>
</dbReference>
<dbReference type="NCBIfam" id="TIGR00035">
    <property type="entry name" value="asp_race"/>
    <property type="match status" value="1"/>
</dbReference>
<protein>
    <submittedName>
        <fullName evidence="3">Aspartate/glutamate racemase family protein</fullName>
    </submittedName>
</protein>
<comment type="similarity">
    <text evidence="1">Belongs to the aspartate/glutamate racemases family.</text>
</comment>
<dbReference type="GO" id="GO:0047661">
    <property type="term" value="F:amino-acid racemase activity"/>
    <property type="evidence" value="ECO:0007669"/>
    <property type="project" value="InterPro"/>
</dbReference>
<dbReference type="AlphaFoldDB" id="A0A419EWI2"/>
<dbReference type="PROSITE" id="PS00924">
    <property type="entry name" value="ASP_GLU_RACEMASE_2"/>
    <property type="match status" value="1"/>
</dbReference>
<dbReference type="PANTHER" id="PTHR21198">
    <property type="entry name" value="GLUTAMATE RACEMASE"/>
    <property type="match status" value="1"/>
</dbReference>
<evidence type="ECO:0000313" key="3">
    <source>
        <dbReference type="EMBL" id="RJP69020.1"/>
    </source>
</evidence>
<organism evidence="3 4">
    <name type="scientific">Candidatus Abyssobacteria bacterium SURF_17</name>
    <dbReference type="NCBI Taxonomy" id="2093361"/>
    <lineage>
        <taxon>Bacteria</taxon>
        <taxon>Pseudomonadati</taxon>
        <taxon>Candidatus Hydrogenedentota</taxon>
        <taxon>Candidatus Abyssobacteria</taxon>
    </lineage>
</organism>
<comment type="caution">
    <text evidence="3">The sequence shown here is derived from an EMBL/GenBank/DDBJ whole genome shotgun (WGS) entry which is preliminary data.</text>
</comment>
<evidence type="ECO:0000256" key="2">
    <source>
        <dbReference type="ARBA" id="ARBA00023235"/>
    </source>
</evidence>
<dbReference type="EMBL" id="QZKI01000087">
    <property type="protein sequence ID" value="RJP69020.1"/>
    <property type="molecule type" value="Genomic_DNA"/>
</dbReference>
<evidence type="ECO:0000256" key="1">
    <source>
        <dbReference type="ARBA" id="ARBA00007847"/>
    </source>
</evidence>
<keyword evidence="2" id="KW-0413">Isomerase</keyword>
<dbReference type="InterPro" id="IPR033134">
    <property type="entry name" value="Asp/Glu_racemase_AS_2"/>
</dbReference>
<proteinExistence type="inferred from homology"/>
<dbReference type="Gene3D" id="3.40.50.1860">
    <property type="match status" value="2"/>
</dbReference>
<dbReference type="Pfam" id="PF01177">
    <property type="entry name" value="Asp_Glu_race"/>
    <property type="match status" value="1"/>
</dbReference>
<dbReference type="InterPro" id="IPR001920">
    <property type="entry name" value="Asp/Glu_race"/>
</dbReference>
<dbReference type="SUPFAM" id="SSF53681">
    <property type="entry name" value="Aspartate/glutamate racemase"/>
    <property type="match status" value="2"/>
</dbReference>